<comment type="caution">
    <text evidence="1">The sequence shown here is derived from an EMBL/GenBank/DDBJ whole genome shotgun (WGS) entry which is preliminary data.</text>
</comment>
<evidence type="ECO:0000313" key="1">
    <source>
        <dbReference type="EMBL" id="KKP47689.1"/>
    </source>
</evidence>
<protein>
    <submittedName>
        <fullName evidence="1">Uncharacterized protein</fullName>
    </submittedName>
</protein>
<dbReference type="EMBL" id="LBOZ01000003">
    <property type="protein sequence ID" value="KKP47689.1"/>
    <property type="molecule type" value="Genomic_DNA"/>
</dbReference>
<organism evidence="1 2">
    <name type="scientific">Candidatus Woesebacteria bacterium GW2011_GWA2_33_28</name>
    <dbReference type="NCBI Taxonomy" id="1618561"/>
    <lineage>
        <taxon>Bacteria</taxon>
        <taxon>Candidatus Woeseibacteriota</taxon>
    </lineage>
</organism>
<dbReference type="AlphaFoldDB" id="A0A0F9ZTT3"/>
<sequence>MSEDERPLSETLTDAQIAEVLKEHNLEGTAENIDFVRSTRKIVEKYLKQLDRGRPFAEILTEVRINSLHKN</sequence>
<evidence type="ECO:0000313" key="2">
    <source>
        <dbReference type="Proteomes" id="UP000033995"/>
    </source>
</evidence>
<accession>A0A0F9ZTT3</accession>
<reference evidence="1 2" key="1">
    <citation type="journal article" date="2015" name="Nature">
        <title>rRNA introns, odd ribosomes, and small enigmatic genomes across a large radiation of phyla.</title>
        <authorList>
            <person name="Brown C.T."/>
            <person name="Hug L.A."/>
            <person name="Thomas B.C."/>
            <person name="Sharon I."/>
            <person name="Castelle C.J."/>
            <person name="Singh A."/>
            <person name="Wilkins M.J."/>
            <person name="Williams K.H."/>
            <person name="Banfield J.F."/>
        </authorList>
    </citation>
    <scope>NUCLEOTIDE SEQUENCE [LARGE SCALE GENOMIC DNA]</scope>
</reference>
<dbReference type="Proteomes" id="UP000033995">
    <property type="component" value="Unassembled WGS sequence"/>
</dbReference>
<gene>
    <name evidence="1" type="ORF">UR38_C0003G0094</name>
</gene>
<proteinExistence type="predicted"/>
<name>A0A0F9ZTT3_9BACT</name>